<evidence type="ECO:0000313" key="2">
    <source>
        <dbReference type="Proteomes" id="UP001066276"/>
    </source>
</evidence>
<protein>
    <submittedName>
        <fullName evidence="1">Uncharacterized protein</fullName>
    </submittedName>
</protein>
<feature type="non-terminal residue" evidence="1">
    <location>
        <position position="1"/>
    </location>
</feature>
<organism evidence="1 2">
    <name type="scientific">Pleurodeles waltl</name>
    <name type="common">Iberian ribbed newt</name>
    <dbReference type="NCBI Taxonomy" id="8319"/>
    <lineage>
        <taxon>Eukaryota</taxon>
        <taxon>Metazoa</taxon>
        <taxon>Chordata</taxon>
        <taxon>Craniata</taxon>
        <taxon>Vertebrata</taxon>
        <taxon>Euteleostomi</taxon>
        <taxon>Amphibia</taxon>
        <taxon>Batrachia</taxon>
        <taxon>Caudata</taxon>
        <taxon>Salamandroidea</taxon>
        <taxon>Salamandridae</taxon>
        <taxon>Pleurodelinae</taxon>
        <taxon>Pleurodeles</taxon>
    </lineage>
</organism>
<comment type="caution">
    <text evidence="1">The sequence shown here is derived from an EMBL/GenBank/DDBJ whole genome shotgun (WGS) entry which is preliminary data.</text>
</comment>
<name>A0AAV7N840_PLEWA</name>
<proteinExistence type="predicted"/>
<reference evidence="1" key="1">
    <citation type="journal article" date="2022" name="bioRxiv">
        <title>Sequencing and chromosome-scale assembly of the giantPleurodeles waltlgenome.</title>
        <authorList>
            <person name="Brown T."/>
            <person name="Elewa A."/>
            <person name="Iarovenko S."/>
            <person name="Subramanian E."/>
            <person name="Araus A.J."/>
            <person name="Petzold A."/>
            <person name="Susuki M."/>
            <person name="Suzuki K.-i.T."/>
            <person name="Hayashi T."/>
            <person name="Toyoda A."/>
            <person name="Oliveira C."/>
            <person name="Osipova E."/>
            <person name="Leigh N.D."/>
            <person name="Simon A."/>
            <person name="Yun M.H."/>
        </authorList>
    </citation>
    <scope>NUCLEOTIDE SEQUENCE</scope>
    <source>
        <strain evidence="1">20211129_DDA</strain>
        <tissue evidence="1">Liver</tissue>
    </source>
</reference>
<accession>A0AAV7N840</accession>
<feature type="non-terminal residue" evidence="1">
    <location>
        <position position="126"/>
    </location>
</feature>
<gene>
    <name evidence="1" type="ORF">NDU88_000476</name>
</gene>
<dbReference type="AlphaFoldDB" id="A0AAV7N840"/>
<dbReference type="EMBL" id="JANPWB010000012">
    <property type="protein sequence ID" value="KAJ1112208.1"/>
    <property type="molecule type" value="Genomic_DNA"/>
</dbReference>
<dbReference type="Proteomes" id="UP001066276">
    <property type="component" value="Chromosome 8"/>
</dbReference>
<evidence type="ECO:0000313" key="1">
    <source>
        <dbReference type="EMBL" id="KAJ1112208.1"/>
    </source>
</evidence>
<sequence>RRESDHFPLVVELRGYLTELNCMEKDKVELQPTLSNNRRAVKWPVILGNLGVLTNIYNTYIELIEPHAHKICTDIPIMDIHQSMSIALKPYFTKQIQQKYKKGKEQITSSNPWYTIECRERKTLLV</sequence>
<keyword evidence="2" id="KW-1185">Reference proteome</keyword>